<keyword evidence="5 10" id="KW-0812">Transmembrane</keyword>
<dbReference type="PANTHER" id="PTHR32552">
    <property type="entry name" value="FERRICHROME IRON RECEPTOR-RELATED"/>
    <property type="match status" value="1"/>
</dbReference>
<feature type="domain" description="TonB-dependent receptor plug" evidence="14">
    <location>
        <begin position="68"/>
        <end position="166"/>
    </location>
</feature>
<evidence type="ECO:0000313" key="15">
    <source>
        <dbReference type="EMBL" id="MBB1160926.1"/>
    </source>
</evidence>
<dbReference type="Proteomes" id="UP000586093">
    <property type="component" value="Unassembled WGS sequence"/>
</dbReference>
<dbReference type="GO" id="GO:0038023">
    <property type="term" value="F:signaling receptor activity"/>
    <property type="evidence" value="ECO:0007669"/>
    <property type="project" value="InterPro"/>
</dbReference>
<dbReference type="InterPro" id="IPR039426">
    <property type="entry name" value="TonB-dep_rcpt-like"/>
</dbReference>
<keyword evidence="9 10" id="KW-0998">Cell outer membrane</keyword>
<dbReference type="Gene3D" id="2.170.130.10">
    <property type="entry name" value="TonB-dependent receptor, plug domain"/>
    <property type="match status" value="1"/>
</dbReference>
<dbReference type="GO" id="GO:0009279">
    <property type="term" value="C:cell outer membrane"/>
    <property type="evidence" value="ECO:0007669"/>
    <property type="project" value="UniProtKB-SubCell"/>
</dbReference>
<dbReference type="PROSITE" id="PS52016">
    <property type="entry name" value="TONB_DEPENDENT_REC_3"/>
    <property type="match status" value="1"/>
</dbReference>
<evidence type="ECO:0000256" key="1">
    <source>
        <dbReference type="ARBA" id="ARBA00004571"/>
    </source>
</evidence>
<dbReference type="InterPro" id="IPR037066">
    <property type="entry name" value="Plug_dom_sf"/>
</dbReference>
<dbReference type="Gene3D" id="2.40.170.20">
    <property type="entry name" value="TonB-dependent receptor, beta-barrel domain"/>
    <property type="match status" value="1"/>
</dbReference>
<dbReference type="InterPro" id="IPR012910">
    <property type="entry name" value="Plug_dom"/>
</dbReference>
<sequence>MAHHLIPPSPAAPAAAPHGRLILAGLWPLCAALPAWSVEDAATLSTVRVQGRADAAQVEIGGFAGTPARELPMQTTVLGEGQRLDIGGVSLADFARLDASVGGAYNATGYWSNITVRGFSLDLRSNLRRDGLPISGETALPLDNKSRLELLKGASGIQAGVSAPGGLVNLVVKRPDVELRSGLVEIKGNGNLLAAVDLSSRFGEDRAFGLRLNVAAERLRPRLDDAEGQRRLLALAGDWRLAPGSLLEAEFEISQQRQPSQPGFSLLGGRVPDARDIDPTINLNNQAWVRPVDFEAFTGSLRWTQVLSAGWRLVAHGASQRLKTDDYTAFPYGCDAEGNYDRYCSDGSFDYYDFRSENERRRQHALDLGLHGGLQTGPFSHRLSAGVLFNRSRADFERQAYNYVGVGHIDGRSQVPADPTLTDDNTNRRERSRELYLRDQIRLSPSLQLWLGLRHTRLERESITTSGTRATAYEDDFTTPWIAASWTPAPGHSVYASWGRGVESDVTPNRPRYQRRGEAIGPLESRQTEIGWRGGSAALQGGLALFRIDRPVFADLGPCSDSSPGSCSRQADGEAVHQGLEASIDTRLGPWTLGLAGTWIHARREGSAQAGLNGSRPVNVPARSLRADLQYRFSALPGLRAYGLLSADSDRVLIPGDDSLRIPGWARIDIGANYEQRLASGQRLIWRAGIDNLANRRAWQESPYQFGHVYLYPLPARSVRASLQLDL</sequence>
<feature type="domain" description="TonB-dependent receptor-like beta-barrel" evidence="13">
    <location>
        <begin position="239"/>
        <end position="693"/>
    </location>
</feature>
<dbReference type="PANTHER" id="PTHR32552:SF83">
    <property type="entry name" value="BLR3904 PROTEIN"/>
    <property type="match status" value="1"/>
</dbReference>
<dbReference type="InterPro" id="IPR010105">
    <property type="entry name" value="TonB_sidphr_rcpt"/>
</dbReference>
<dbReference type="GO" id="GO:0015344">
    <property type="term" value="F:siderophore uptake transmembrane transporter activity"/>
    <property type="evidence" value="ECO:0007669"/>
    <property type="project" value="TreeGrafter"/>
</dbReference>
<dbReference type="GO" id="GO:0015891">
    <property type="term" value="P:siderophore transport"/>
    <property type="evidence" value="ECO:0007669"/>
    <property type="project" value="InterPro"/>
</dbReference>
<evidence type="ECO:0000256" key="11">
    <source>
        <dbReference type="RuleBase" id="RU003357"/>
    </source>
</evidence>
<feature type="region of interest" description="Disordered" evidence="12">
    <location>
        <begin position="412"/>
        <end position="431"/>
    </location>
</feature>
<evidence type="ECO:0000256" key="3">
    <source>
        <dbReference type="ARBA" id="ARBA00022448"/>
    </source>
</evidence>
<keyword evidence="16" id="KW-1185">Reference proteome</keyword>
<keyword evidence="6 11" id="KW-0798">TonB box</keyword>
<name>A0A839HHS2_9BURK</name>
<evidence type="ECO:0000256" key="6">
    <source>
        <dbReference type="ARBA" id="ARBA00023077"/>
    </source>
</evidence>
<protein>
    <submittedName>
        <fullName evidence="15">TonB-dependent siderophore receptor</fullName>
    </submittedName>
</protein>
<dbReference type="EMBL" id="JACIVI010000001">
    <property type="protein sequence ID" value="MBB1160926.1"/>
    <property type="molecule type" value="Genomic_DNA"/>
</dbReference>
<evidence type="ECO:0000256" key="9">
    <source>
        <dbReference type="ARBA" id="ARBA00023237"/>
    </source>
</evidence>
<comment type="caution">
    <text evidence="15">The sequence shown here is derived from an EMBL/GenBank/DDBJ whole genome shotgun (WGS) entry which is preliminary data.</text>
</comment>
<dbReference type="Pfam" id="PF07715">
    <property type="entry name" value="Plug"/>
    <property type="match status" value="1"/>
</dbReference>
<reference evidence="15 16" key="1">
    <citation type="submission" date="2020-08" db="EMBL/GenBank/DDBJ databases">
        <title>Aquariorum lacteus gen. nov., sp. nov., a new member of the family Comamonadaceae, isolated from freshwater aquarium.</title>
        <authorList>
            <person name="Chun S.-J."/>
        </authorList>
    </citation>
    <scope>NUCLEOTIDE SEQUENCE [LARGE SCALE GENOMIC DNA]</scope>
    <source>
        <strain evidence="15 16">SJAQ100</strain>
    </source>
</reference>
<keyword evidence="4 10" id="KW-1134">Transmembrane beta strand</keyword>
<dbReference type="AlphaFoldDB" id="A0A839HHS2"/>
<dbReference type="Pfam" id="PF00593">
    <property type="entry name" value="TonB_dep_Rec_b-barrel"/>
    <property type="match status" value="1"/>
</dbReference>
<evidence type="ECO:0000256" key="5">
    <source>
        <dbReference type="ARBA" id="ARBA00022692"/>
    </source>
</evidence>
<dbReference type="InterPro" id="IPR036942">
    <property type="entry name" value="Beta-barrel_TonB_sf"/>
</dbReference>
<evidence type="ECO:0000313" key="16">
    <source>
        <dbReference type="Proteomes" id="UP000586093"/>
    </source>
</evidence>
<evidence type="ECO:0000256" key="2">
    <source>
        <dbReference type="ARBA" id="ARBA00009810"/>
    </source>
</evidence>
<dbReference type="NCBIfam" id="TIGR01783">
    <property type="entry name" value="TonB-siderophor"/>
    <property type="match status" value="1"/>
</dbReference>
<keyword evidence="7 10" id="KW-0472">Membrane</keyword>
<keyword evidence="3 10" id="KW-0813">Transport</keyword>
<accession>A0A839HHS2</accession>
<dbReference type="CDD" id="cd01347">
    <property type="entry name" value="ligand_gated_channel"/>
    <property type="match status" value="1"/>
</dbReference>
<evidence type="ECO:0000256" key="4">
    <source>
        <dbReference type="ARBA" id="ARBA00022452"/>
    </source>
</evidence>
<dbReference type="InterPro" id="IPR000531">
    <property type="entry name" value="Beta-barrel_TonB"/>
</dbReference>
<evidence type="ECO:0000256" key="8">
    <source>
        <dbReference type="ARBA" id="ARBA00023170"/>
    </source>
</evidence>
<dbReference type="RefSeq" id="WP_182661298.1">
    <property type="nucleotide sequence ID" value="NZ_JACIVI010000001.1"/>
</dbReference>
<evidence type="ECO:0000256" key="7">
    <source>
        <dbReference type="ARBA" id="ARBA00023136"/>
    </source>
</evidence>
<comment type="subcellular location">
    <subcellularLocation>
        <location evidence="1 10">Cell outer membrane</location>
        <topology evidence="1 10">Multi-pass membrane protein</topology>
    </subcellularLocation>
</comment>
<evidence type="ECO:0000259" key="14">
    <source>
        <dbReference type="Pfam" id="PF07715"/>
    </source>
</evidence>
<evidence type="ECO:0000259" key="13">
    <source>
        <dbReference type="Pfam" id="PF00593"/>
    </source>
</evidence>
<gene>
    <name evidence="15" type="ORF">H4F90_02900</name>
</gene>
<evidence type="ECO:0000256" key="12">
    <source>
        <dbReference type="SAM" id="MobiDB-lite"/>
    </source>
</evidence>
<keyword evidence="8 15" id="KW-0675">Receptor</keyword>
<dbReference type="SUPFAM" id="SSF56935">
    <property type="entry name" value="Porins"/>
    <property type="match status" value="1"/>
</dbReference>
<proteinExistence type="inferred from homology"/>
<evidence type="ECO:0000256" key="10">
    <source>
        <dbReference type="PROSITE-ProRule" id="PRU01360"/>
    </source>
</evidence>
<organism evidence="15 16">
    <name type="scientific">Aquariibacter albus</name>
    <dbReference type="NCBI Taxonomy" id="2759899"/>
    <lineage>
        <taxon>Bacteria</taxon>
        <taxon>Pseudomonadati</taxon>
        <taxon>Pseudomonadota</taxon>
        <taxon>Betaproteobacteria</taxon>
        <taxon>Burkholderiales</taxon>
        <taxon>Sphaerotilaceae</taxon>
        <taxon>Aquariibacter</taxon>
    </lineage>
</organism>
<comment type="similarity">
    <text evidence="2 10 11">Belongs to the TonB-dependent receptor family.</text>
</comment>